<proteinExistence type="inferred from homology"/>
<dbReference type="PANTHER" id="PTHR32361:SF23">
    <property type="entry name" value="FERRIC-CHELATE REDUCTASE"/>
    <property type="match status" value="1"/>
</dbReference>
<evidence type="ECO:0000313" key="16">
    <source>
        <dbReference type="Proteomes" id="UP000616885"/>
    </source>
</evidence>
<reference evidence="15" key="1">
    <citation type="submission" date="2020-10" db="EMBL/GenBank/DDBJ databases">
        <title>High-Quality Genome Resource of Clonostachys rosea strain S41 by Oxford Nanopore Long-Read Sequencing.</title>
        <authorList>
            <person name="Wang H."/>
        </authorList>
    </citation>
    <scope>NUCLEOTIDE SEQUENCE</scope>
    <source>
        <strain evidence="15">S41</strain>
    </source>
</reference>
<dbReference type="CDD" id="cd06186">
    <property type="entry name" value="NOX_Duox_like_FAD_NADP"/>
    <property type="match status" value="1"/>
</dbReference>
<dbReference type="SFLD" id="SFLDG01168">
    <property type="entry name" value="Ferric_reductase_subgroup_(FRE"/>
    <property type="match status" value="1"/>
</dbReference>
<dbReference type="GO" id="GO:0006826">
    <property type="term" value="P:iron ion transport"/>
    <property type="evidence" value="ECO:0007669"/>
    <property type="project" value="TreeGrafter"/>
</dbReference>
<dbReference type="EMBL" id="JADCTT010000011">
    <property type="protein sequence ID" value="KAF9746791.1"/>
    <property type="molecule type" value="Genomic_DNA"/>
</dbReference>
<feature type="domain" description="FAD-binding FR-type" evidence="14">
    <location>
        <begin position="298"/>
        <end position="409"/>
    </location>
</feature>
<protein>
    <recommendedName>
        <fullName evidence="3">ferric-chelate reductase (NADPH)</fullName>
        <ecNumber evidence="3">1.16.1.9</ecNumber>
    </recommendedName>
</protein>
<evidence type="ECO:0000256" key="7">
    <source>
        <dbReference type="ARBA" id="ARBA00022982"/>
    </source>
</evidence>
<evidence type="ECO:0000256" key="4">
    <source>
        <dbReference type="ARBA" id="ARBA00022448"/>
    </source>
</evidence>
<evidence type="ECO:0000313" key="15">
    <source>
        <dbReference type="EMBL" id="KAF9746791.1"/>
    </source>
</evidence>
<dbReference type="GO" id="GO:0006879">
    <property type="term" value="P:intracellular iron ion homeostasis"/>
    <property type="evidence" value="ECO:0007669"/>
    <property type="project" value="TreeGrafter"/>
</dbReference>
<dbReference type="Gene3D" id="3.40.50.80">
    <property type="entry name" value="Nucleotide-binding domain of ferredoxin-NADP reductase (FNR) module"/>
    <property type="match status" value="1"/>
</dbReference>
<dbReference type="Pfam" id="PF08022">
    <property type="entry name" value="FAD_binding_8"/>
    <property type="match status" value="1"/>
</dbReference>
<feature type="transmembrane region" description="Helical" evidence="13">
    <location>
        <begin position="281"/>
        <end position="301"/>
    </location>
</feature>
<dbReference type="GO" id="GO:0052851">
    <property type="term" value="F:ferric-chelate reductase (NADPH) activity"/>
    <property type="evidence" value="ECO:0007669"/>
    <property type="project" value="UniProtKB-EC"/>
</dbReference>
<gene>
    <name evidence="15" type="ORF">IM811_003696</name>
</gene>
<evidence type="ECO:0000256" key="1">
    <source>
        <dbReference type="ARBA" id="ARBA00004651"/>
    </source>
</evidence>
<evidence type="ECO:0000256" key="3">
    <source>
        <dbReference type="ARBA" id="ARBA00012668"/>
    </source>
</evidence>
<evidence type="ECO:0000256" key="5">
    <source>
        <dbReference type="ARBA" id="ARBA00022475"/>
    </source>
</evidence>
<evidence type="ECO:0000256" key="13">
    <source>
        <dbReference type="SAM" id="Phobius"/>
    </source>
</evidence>
<keyword evidence="9" id="KW-0560">Oxidoreductase</keyword>
<dbReference type="InterPro" id="IPR017927">
    <property type="entry name" value="FAD-bd_FR_type"/>
</dbReference>
<dbReference type="PANTHER" id="PTHR32361">
    <property type="entry name" value="FERRIC/CUPRIC REDUCTASE TRANSMEMBRANE COMPONENT"/>
    <property type="match status" value="1"/>
</dbReference>
<keyword evidence="4" id="KW-0813">Transport</keyword>
<dbReference type="PROSITE" id="PS51384">
    <property type="entry name" value="FAD_FR"/>
    <property type="match status" value="1"/>
</dbReference>
<dbReference type="InterPro" id="IPR039261">
    <property type="entry name" value="FNR_nucleotide-bd"/>
</dbReference>
<organism evidence="15 16">
    <name type="scientific">Bionectria ochroleuca</name>
    <name type="common">Gliocladium roseum</name>
    <dbReference type="NCBI Taxonomy" id="29856"/>
    <lineage>
        <taxon>Eukaryota</taxon>
        <taxon>Fungi</taxon>
        <taxon>Dikarya</taxon>
        <taxon>Ascomycota</taxon>
        <taxon>Pezizomycotina</taxon>
        <taxon>Sordariomycetes</taxon>
        <taxon>Hypocreomycetidae</taxon>
        <taxon>Hypocreales</taxon>
        <taxon>Bionectriaceae</taxon>
        <taxon>Clonostachys</taxon>
    </lineage>
</organism>
<keyword evidence="10" id="KW-0406">Ion transport</keyword>
<name>A0A8H7K4U6_BIOOC</name>
<dbReference type="SUPFAM" id="SSF52343">
    <property type="entry name" value="Ferredoxin reductase-like, C-terminal NADP-linked domain"/>
    <property type="match status" value="1"/>
</dbReference>
<keyword evidence="5" id="KW-1003">Cell membrane</keyword>
<dbReference type="InterPro" id="IPR013121">
    <property type="entry name" value="Fe_red_NAD-bd_6"/>
</dbReference>
<keyword evidence="7" id="KW-0249">Electron transport</keyword>
<evidence type="ECO:0000256" key="9">
    <source>
        <dbReference type="ARBA" id="ARBA00023002"/>
    </source>
</evidence>
<feature type="transmembrane region" description="Helical" evidence="13">
    <location>
        <begin position="221"/>
        <end position="244"/>
    </location>
</feature>
<comment type="catalytic activity">
    <reaction evidence="12">
        <text>2 a Fe(II)-siderophore + NADP(+) + H(+) = 2 a Fe(III)-siderophore + NADPH</text>
        <dbReference type="Rhea" id="RHEA:28795"/>
        <dbReference type="Rhea" id="RHEA-COMP:11342"/>
        <dbReference type="Rhea" id="RHEA-COMP:11344"/>
        <dbReference type="ChEBI" id="CHEBI:15378"/>
        <dbReference type="ChEBI" id="CHEBI:29033"/>
        <dbReference type="ChEBI" id="CHEBI:29034"/>
        <dbReference type="ChEBI" id="CHEBI:57783"/>
        <dbReference type="ChEBI" id="CHEBI:58349"/>
        <dbReference type="EC" id="1.16.1.9"/>
    </reaction>
</comment>
<keyword evidence="11 13" id="KW-0472">Membrane</keyword>
<feature type="transmembrane region" description="Helical" evidence="13">
    <location>
        <begin position="256"/>
        <end position="275"/>
    </location>
</feature>
<dbReference type="InterPro" id="IPR051410">
    <property type="entry name" value="Ferric/Cupric_Reductase"/>
</dbReference>
<feature type="transmembrane region" description="Helical" evidence="13">
    <location>
        <begin position="184"/>
        <end position="206"/>
    </location>
</feature>
<accession>A0A8H7K4U6</accession>
<evidence type="ECO:0000256" key="2">
    <source>
        <dbReference type="ARBA" id="ARBA00006278"/>
    </source>
</evidence>
<dbReference type="SFLD" id="SFLDS00052">
    <property type="entry name" value="Ferric_Reductase_Domain"/>
    <property type="match status" value="1"/>
</dbReference>
<feature type="transmembrane region" description="Helical" evidence="13">
    <location>
        <begin position="145"/>
        <end position="163"/>
    </location>
</feature>
<dbReference type="InterPro" id="IPR013130">
    <property type="entry name" value="Fe3_Rdtase_TM_dom"/>
</dbReference>
<dbReference type="GO" id="GO:0005886">
    <property type="term" value="C:plasma membrane"/>
    <property type="evidence" value="ECO:0007669"/>
    <property type="project" value="UniProtKB-SubCell"/>
</dbReference>
<sequence>MPMLPWLTEPIMFHGDRDRGECMMTEEQCAWKWRWWTDWYSADLVFSLPTVAFFMVAIGIFIIAYVLSAILPTRWKRSRGWRRLLSGTRFLSYTSFHVRGWSTPSIGICLLGAAGLIYFLAMTLGPRPYYWPNTNELNYGNSPPIATRSGYMALACMPFLYVLGTKANFISLVTGISHEKLNVFHNWVAWAMFVLALVHTFPFIIYHEWKGDIVENWEADGMWVTGVIALIAQAWLTFMSIRSIRDRYYEFFKSTHIFFAVVFFIFFFLHCDYILTTWDYFVATGVLYALSWLYSLSRTVFQYGFRHRVSLSLDAEQNLSITIETDAEWKPGQHVFLRFLTCGVHALTAHPFTICSSPERTSADDKRKMVFHVKPRGGLTSRLAKLAEKQPNASVAVLLDGPYGGLPVRWGEGFDRTLVIGGGAGAGTTLPLIESYLQKKLVGKKNEQFTAIVASRDPAFHSWFVRALEDLATRYSISEAVPGLSVLIHQTHDSAIAVDASSVSNTEDAEKKVHTDAVPEDGTASSVADLFGVHLKKGRPDLPALSRTPLQEKGVTVGLVVCGPSSMVRDVSVVASEAQRGILNGSVAATEVWFHKESFSY</sequence>
<dbReference type="Proteomes" id="UP000616885">
    <property type="component" value="Unassembled WGS sequence"/>
</dbReference>
<dbReference type="SUPFAM" id="SSF63380">
    <property type="entry name" value="Riboflavin synthase domain-like"/>
    <property type="match status" value="1"/>
</dbReference>
<comment type="similarity">
    <text evidence="2">Belongs to the ferric reductase (FRE) family.</text>
</comment>
<dbReference type="EC" id="1.16.1.9" evidence="3"/>
<dbReference type="InterPro" id="IPR017938">
    <property type="entry name" value="Riboflavin_synthase-like_b-brl"/>
</dbReference>
<dbReference type="Pfam" id="PF08030">
    <property type="entry name" value="NAD_binding_6"/>
    <property type="match status" value="1"/>
</dbReference>
<evidence type="ECO:0000259" key="14">
    <source>
        <dbReference type="PROSITE" id="PS51384"/>
    </source>
</evidence>
<evidence type="ECO:0000256" key="6">
    <source>
        <dbReference type="ARBA" id="ARBA00022692"/>
    </source>
</evidence>
<evidence type="ECO:0000256" key="12">
    <source>
        <dbReference type="ARBA" id="ARBA00048483"/>
    </source>
</evidence>
<dbReference type="InterPro" id="IPR013112">
    <property type="entry name" value="FAD-bd_8"/>
</dbReference>
<comment type="caution">
    <text evidence="15">The sequence shown here is derived from an EMBL/GenBank/DDBJ whole genome shotgun (WGS) entry which is preliminary data.</text>
</comment>
<comment type="subcellular location">
    <subcellularLocation>
        <location evidence="1">Cell membrane</location>
        <topology evidence="1">Multi-pass membrane protein</topology>
    </subcellularLocation>
</comment>
<keyword evidence="6 13" id="KW-0812">Transmembrane</keyword>
<dbReference type="GO" id="GO:0015677">
    <property type="term" value="P:copper ion import"/>
    <property type="evidence" value="ECO:0007669"/>
    <property type="project" value="TreeGrafter"/>
</dbReference>
<evidence type="ECO:0000256" key="10">
    <source>
        <dbReference type="ARBA" id="ARBA00023065"/>
    </source>
</evidence>
<feature type="transmembrane region" description="Helical" evidence="13">
    <location>
        <begin position="106"/>
        <end position="125"/>
    </location>
</feature>
<feature type="transmembrane region" description="Helical" evidence="13">
    <location>
        <begin position="44"/>
        <end position="71"/>
    </location>
</feature>
<keyword evidence="8 13" id="KW-1133">Transmembrane helix</keyword>
<evidence type="ECO:0000256" key="8">
    <source>
        <dbReference type="ARBA" id="ARBA00022989"/>
    </source>
</evidence>
<dbReference type="Pfam" id="PF01794">
    <property type="entry name" value="Ferric_reduct"/>
    <property type="match status" value="1"/>
</dbReference>
<dbReference type="AlphaFoldDB" id="A0A8H7K4U6"/>
<evidence type="ECO:0000256" key="11">
    <source>
        <dbReference type="ARBA" id="ARBA00023136"/>
    </source>
</evidence>